<dbReference type="Pfam" id="PF12028">
    <property type="entry name" value="DUF3515"/>
    <property type="match status" value="2"/>
</dbReference>
<accession>A0A5D4FPF3</accession>
<keyword evidence="2" id="KW-0472">Membrane</keyword>
<sequence>MSTQRNPRGASPAASQDPTTGPDARSRGAGAPRSLVTISLILALVFTVAVLGGAKILSDRQKYSDVSVGAVDAPDALAAECSQLVEKAPEKVGKFRKVGILDPVPDGTVAYRDTNGTQLTVRCGVTMPDQYTVISPVSAAEGASWFIAQDATPGSTLTTWYTVSGEPTVAVTSEADGDLIEDAVADLSPVLGDVAPSESPVTPAALPLADEPVAKDRNEQTCRSFKEALPAEIAGFRRLSSEELGELMENNAKAVGGEDALRNPQLTDLIEQANRAAKDSLVVYQPEEEGNEPVVVRCGVAFPESYERGERLSQIDDVPWFDAPALAQGSTIGHWYAIGHEEVVAVAMPQFSSGDVLPTVTKAITESMSKRAERS</sequence>
<feature type="region of interest" description="Disordered" evidence="1">
    <location>
        <begin position="1"/>
        <end position="29"/>
    </location>
</feature>
<keyword evidence="2" id="KW-0812">Transmembrane</keyword>
<evidence type="ECO:0000313" key="3">
    <source>
        <dbReference type="EMBL" id="TYR17045.1"/>
    </source>
</evidence>
<dbReference type="InterPro" id="IPR021903">
    <property type="entry name" value="DUF3515"/>
</dbReference>
<evidence type="ECO:0000256" key="1">
    <source>
        <dbReference type="SAM" id="MobiDB-lite"/>
    </source>
</evidence>
<organism evidence="3 4">
    <name type="scientific">Corynebacterium urealyticum</name>
    <dbReference type="NCBI Taxonomy" id="43771"/>
    <lineage>
        <taxon>Bacteria</taxon>
        <taxon>Bacillati</taxon>
        <taxon>Actinomycetota</taxon>
        <taxon>Actinomycetes</taxon>
        <taxon>Mycobacteriales</taxon>
        <taxon>Corynebacteriaceae</taxon>
        <taxon>Corynebacterium</taxon>
    </lineage>
</organism>
<evidence type="ECO:0000313" key="4">
    <source>
        <dbReference type="Proteomes" id="UP000324726"/>
    </source>
</evidence>
<comment type="caution">
    <text evidence="3">The sequence shown here is derived from an EMBL/GenBank/DDBJ whole genome shotgun (WGS) entry which is preliminary data.</text>
</comment>
<dbReference type="EMBL" id="VSZI01000002">
    <property type="protein sequence ID" value="TYR17045.1"/>
    <property type="molecule type" value="Genomic_DNA"/>
</dbReference>
<name>A0A5D4FPF3_9CORY</name>
<evidence type="ECO:0000256" key="2">
    <source>
        <dbReference type="SAM" id="Phobius"/>
    </source>
</evidence>
<protein>
    <submittedName>
        <fullName evidence="3">DUF3515 domain-containing protein</fullName>
    </submittedName>
</protein>
<dbReference type="Proteomes" id="UP000324726">
    <property type="component" value="Unassembled WGS sequence"/>
</dbReference>
<dbReference type="AlphaFoldDB" id="A0A5D4FPF3"/>
<gene>
    <name evidence="3" type="ORF">FYJ87_09460</name>
</gene>
<dbReference type="RefSeq" id="WP_148813330.1">
    <property type="nucleotide sequence ID" value="NZ_VSZI01000002.1"/>
</dbReference>
<feature type="transmembrane region" description="Helical" evidence="2">
    <location>
        <begin position="35"/>
        <end position="54"/>
    </location>
</feature>
<reference evidence="3 4" key="1">
    <citation type="submission" date="2019-08" db="EMBL/GenBank/DDBJ databases">
        <title>Draft genome of C. urealyticum strain VH4248.</title>
        <authorList>
            <person name="Navas J."/>
        </authorList>
    </citation>
    <scope>NUCLEOTIDE SEQUENCE [LARGE SCALE GENOMIC DNA]</scope>
    <source>
        <strain evidence="3 4">VH4248</strain>
    </source>
</reference>
<proteinExistence type="predicted"/>
<keyword evidence="2" id="KW-1133">Transmembrane helix</keyword>